<dbReference type="EMBL" id="LMAR01000034">
    <property type="protein sequence ID" value="KQK30597.1"/>
    <property type="molecule type" value="Genomic_DNA"/>
</dbReference>
<dbReference type="Pfam" id="PF00072">
    <property type="entry name" value="Response_reg"/>
    <property type="match status" value="1"/>
</dbReference>
<dbReference type="STRING" id="53254.SAMN05660750_03663"/>
<dbReference type="InterPro" id="IPR036097">
    <property type="entry name" value="HisK_dim/P_sf"/>
</dbReference>
<evidence type="ECO:0000313" key="12">
    <source>
        <dbReference type="EMBL" id="SKC01500.1"/>
    </source>
</evidence>
<keyword evidence="13" id="KW-1185">Reference proteome</keyword>
<evidence type="ECO:0000313" key="13">
    <source>
        <dbReference type="Proteomes" id="UP000051562"/>
    </source>
</evidence>
<dbReference type="GO" id="GO:0000155">
    <property type="term" value="F:phosphorelay sensor kinase activity"/>
    <property type="evidence" value="ECO:0007669"/>
    <property type="project" value="InterPro"/>
</dbReference>
<evidence type="ECO:0000313" key="14">
    <source>
        <dbReference type="Proteomes" id="UP000190130"/>
    </source>
</evidence>
<dbReference type="Gene3D" id="3.30.565.10">
    <property type="entry name" value="Histidine kinase-like ATPase, C-terminal domain"/>
    <property type="match status" value="1"/>
</dbReference>
<evidence type="ECO:0000256" key="7">
    <source>
        <dbReference type="PROSITE-ProRule" id="PRU00169"/>
    </source>
</evidence>
<evidence type="ECO:0000256" key="6">
    <source>
        <dbReference type="ARBA" id="ARBA00023012"/>
    </source>
</evidence>
<dbReference type="Pfam" id="PF02518">
    <property type="entry name" value="HATPase_c"/>
    <property type="match status" value="1"/>
</dbReference>
<dbReference type="InterPro" id="IPR050736">
    <property type="entry name" value="Sensor_HK_Regulatory"/>
</dbReference>
<dbReference type="PROSITE" id="PS50109">
    <property type="entry name" value="HIS_KIN"/>
    <property type="match status" value="1"/>
</dbReference>
<dbReference type="FunFam" id="3.30.565.10:FF:000049">
    <property type="entry name" value="Two-component sensor histidine kinase"/>
    <property type="match status" value="1"/>
</dbReference>
<proteinExistence type="predicted"/>
<keyword evidence="8" id="KW-1133">Transmembrane helix</keyword>
<dbReference type="CDD" id="cd00082">
    <property type="entry name" value="HisKA"/>
    <property type="match status" value="1"/>
</dbReference>
<evidence type="ECO:0000256" key="8">
    <source>
        <dbReference type="SAM" id="Phobius"/>
    </source>
</evidence>
<sequence>MTTAPSPEKPVERLHAVLVDLLYRQSRAVLLANLVIPWPVAYVLREAVPGRQLLIWIGAIYVLTAARLLLSRQYFRRGEEDAEPETWARRFTILSVLSSLLWGGVGWIGFVPSEPHLIAFVCIVLTGMSGGALPALSAYPPAYAGLLIAMQLPFALRCLAQEGSIYSVYLAFLLCLVCVYLYYSLNAYRSLKETVSLRFENQALVERLERERDRATAADRAKTRFLAAASHDLRQPIHAASLFTASLAALARRGDIRDVEAKGIADRLEAVISSLGGLLHGLIDVSRLDAGLVPVRRRPISLAQMLCDLREEFMPQALQRGIALRVVPLDVWADSDPVLLKRILDNFLSNALRHAPDGRVLIGCRRRGSAIEILVVDTGPGIPYGQHQAVFEEFVQLDNPQRDREQGLGLGLAIVRRLAGLLGHPIGLRSAPGKGSAFSVRLPMIAPPALTHASPRRSETTGRLRIMVVDDDTQVLAGLATLLAAWGYDSFCGADVEELCRRHQAAGARPVDLIIADYRLERDLTGSEAIARLELYLGYPVPALIITGDTSPERLRELTATGHRVLHKPVAPERLQAAIRETVLDEAAPASPA</sequence>
<dbReference type="Proteomes" id="UP000051562">
    <property type="component" value="Unassembled WGS sequence"/>
</dbReference>
<gene>
    <name evidence="11" type="ORF">ARD30_04585</name>
    <name evidence="12" type="ORF">SAMN05660750_03663</name>
</gene>
<feature type="transmembrane region" description="Helical" evidence="8">
    <location>
        <begin position="91"/>
        <end position="110"/>
    </location>
</feature>
<dbReference type="Gene3D" id="3.40.50.2300">
    <property type="match status" value="1"/>
</dbReference>
<dbReference type="SMART" id="SM00387">
    <property type="entry name" value="HATPase_c"/>
    <property type="match status" value="1"/>
</dbReference>
<dbReference type="SMART" id="SM00388">
    <property type="entry name" value="HisKA"/>
    <property type="match status" value="1"/>
</dbReference>
<keyword evidence="6" id="KW-0902">Two-component regulatory system</keyword>
<evidence type="ECO:0000256" key="1">
    <source>
        <dbReference type="ARBA" id="ARBA00000085"/>
    </source>
</evidence>
<dbReference type="AlphaFoldDB" id="A0A0Q3I6X7"/>
<dbReference type="EMBL" id="FUYX01000010">
    <property type="protein sequence ID" value="SKC01500.1"/>
    <property type="molecule type" value="Genomic_DNA"/>
</dbReference>
<dbReference type="Proteomes" id="UP000190130">
    <property type="component" value="Unassembled WGS sequence"/>
</dbReference>
<dbReference type="InterPro" id="IPR003594">
    <property type="entry name" value="HATPase_dom"/>
</dbReference>
<evidence type="ECO:0000256" key="2">
    <source>
        <dbReference type="ARBA" id="ARBA00012438"/>
    </source>
</evidence>
<dbReference type="RefSeq" id="WP_055728128.1">
    <property type="nucleotide sequence ID" value="NZ_LMAR01000034.1"/>
</dbReference>
<keyword evidence="3 7" id="KW-0597">Phosphoprotein</keyword>
<dbReference type="InterPro" id="IPR005467">
    <property type="entry name" value="His_kinase_dom"/>
</dbReference>
<keyword evidence="8" id="KW-0472">Membrane</keyword>
<feature type="transmembrane region" description="Helical" evidence="8">
    <location>
        <begin position="53"/>
        <end position="70"/>
    </location>
</feature>
<comment type="catalytic activity">
    <reaction evidence="1">
        <text>ATP + protein L-histidine = ADP + protein N-phospho-L-histidine.</text>
        <dbReference type="EC" id="2.7.13.3"/>
    </reaction>
</comment>
<evidence type="ECO:0000256" key="3">
    <source>
        <dbReference type="ARBA" id="ARBA00022553"/>
    </source>
</evidence>
<dbReference type="SUPFAM" id="SSF52172">
    <property type="entry name" value="CheY-like"/>
    <property type="match status" value="1"/>
</dbReference>
<dbReference type="PANTHER" id="PTHR43711:SF31">
    <property type="entry name" value="HISTIDINE KINASE"/>
    <property type="match status" value="1"/>
</dbReference>
<dbReference type="InterPro" id="IPR011006">
    <property type="entry name" value="CheY-like_superfamily"/>
</dbReference>
<dbReference type="Pfam" id="PF00512">
    <property type="entry name" value="HisKA"/>
    <property type="match status" value="1"/>
</dbReference>
<evidence type="ECO:0000259" key="9">
    <source>
        <dbReference type="PROSITE" id="PS50109"/>
    </source>
</evidence>
<feature type="transmembrane region" description="Helical" evidence="8">
    <location>
        <begin position="116"/>
        <end position="136"/>
    </location>
</feature>
<dbReference type="EC" id="2.7.13.3" evidence="2"/>
<feature type="transmembrane region" description="Helical" evidence="8">
    <location>
        <begin position="166"/>
        <end position="183"/>
    </location>
</feature>
<feature type="domain" description="Histidine kinase" evidence="9">
    <location>
        <begin position="228"/>
        <end position="446"/>
    </location>
</feature>
<dbReference type="SUPFAM" id="SSF47384">
    <property type="entry name" value="Homodimeric domain of signal transducing histidine kinase"/>
    <property type="match status" value="1"/>
</dbReference>
<dbReference type="InterPro" id="IPR003661">
    <property type="entry name" value="HisK_dim/P_dom"/>
</dbReference>
<dbReference type="InterPro" id="IPR036890">
    <property type="entry name" value="HATPase_C_sf"/>
</dbReference>
<feature type="domain" description="Response regulatory" evidence="10">
    <location>
        <begin position="465"/>
        <end position="583"/>
    </location>
</feature>
<dbReference type="InterPro" id="IPR001789">
    <property type="entry name" value="Sig_transdc_resp-reg_receiver"/>
</dbReference>
<accession>A0A0Q3I6X7</accession>
<reference evidence="12 14" key="2">
    <citation type="submission" date="2017-02" db="EMBL/GenBank/DDBJ databases">
        <authorList>
            <person name="Peterson S.W."/>
        </authorList>
    </citation>
    <scope>NUCLEOTIDE SEQUENCE [LARGE SCALE GENOMIC DNA]</scope>
    <source>
        <strain evidence="12 14">DSM 9653</strain>
    </source>
</reference>
<dbReference type="PROSITE" id="PS50110">
    <property type="entry name" value="RESPONSE_REGULATORY"/>
    <property type="match status" value="1"/>
</dbReference>
<evidence type="ECO:0000256" key="4">
    <source>
        <dbReference type="ARBA" id="ARBA00022679"/>
    </source>
</evidence>
<dbReference type="Gene3D" id="1.10.287.130">
    <property type="match status" value="1"/>
</dbReference>
<organism evidence="11 13">
    <name type="scientific">Bosea thiooxidans</name>
    <dbReference type="NCBI Taxonomy" id="53254"/>
    <lineage>
        <taxon>Bacteria</taxon>
        <taxon>Pseudomonadati</taxon>
        <taxon>Pseudomonadota</taxon>
        <taxon>Alphaproteobacteria</taxon>
        <taxon>Hyphomicrobiales</taxon>
        <taxon>Boseaceae</taxon>
        <taxon>Bosea</taxon>
    </lineage>
</organism>
<evidence type="ECO:0000259" key="10">
    <source>
        <dbReference type="PROSITE" id="PS50110"/>
    </source>
</evidence>
<dbReference type="SUPFAM" id="SSF55874">
    <property type="entry name" value="ATPase domain of HSP90 chaperone/DNA topoisomerase II/histidine kinase"/>
    <property type="match status" value="1"/>
</dbReference>
<protein>
    <recommendedName>
        <fullName evidence="2">histidine kinase</fullName>
        <ecNumber evidence="2">2.7.13.3</ecNumber>
    </recommendedName>
</protein>
<reference evidence="11 13" key="1">
    <citation type="submission" date="2015-10" db="EMBL/GenBank/DDBJ databases">
        <title>Draft genome of Bosea thiooxidans.</title>
        <authorList>
            <person name="Wang X."/>
        </authorList>
    </citation>
    <scope>NUCLEOTIDE SEQUENCE [LARGE SCALE GENOMIC DNA]</scope>
    <source>
        <strain evidence="11 13">CGMCC 9174</strain>
    </source>
</reference>
<feature type="modified residue" description="4-aspartylphosphate" evidence="7">
    <location>
        <position position="517"/>
    </location>
</feature>
<name>A0A0Q3I6X7_9HYPH</name>
<dbReference type="InterPro" id="IPR004358">
    <property type="entry name" value="Sig_transdc_His_kin-like_C"/>
</dbReference>
<dbReference type="PRINTS" id="PR00344">
    <property type="entry name" value="BCTRLSENSOR"/>
</dbReference>
<evidence type="ECO:0000313" key="11">
    <source>
        <dbReference type="EMBL" id="KQK30597.1"/>
    </source>
</evidence>
<keyword evidence="5" id="KW-0418">Kinase</keyword>
<evidence type="ECO:0000256" key="5">
    <source>
        <dbReference type="ARBA" id="ARBA00022777"/>
    </source>
</evidence>
<dbReference type="SMART" id="SM00448">
    <property type="entry name" value="REC"/>
    <property type="match status" value="1"/>
</dbReference>
<dbReference type="PANTHER" id="PTHR43711">
    <property type="entry name" value="TWO-COMPONENT HISTIDINE KINASE"/>
    <property type="match status" value="1"/>
</dbReference>
<keyword evidence="4" id="KW-0808">Transferase</keyword>
<keyword evidence="8" id="KW-0812">Transmembrane</keyword>